<name>E8TEH2_MESCW</name>
<proteinExistence type="predicted"/>
<dbReference type="InterPro" id="IPR052345">
    <property type="entry name" value="Rad_response_metalloprotease"/>
</dbReference>
<evidence type="ECO:0000313" key="4">
    <source>
        <dbReference type="EMBL" id="ADV14587.1"/>
    </source>
</evidence>
<dbReference type="AlphaFoldDB" id="E8TEH2"/>
<dbReference type="Pfam" id="PF06114">
    <property type="entry name" value="Peptidase_M78"/>
    <property type="match status" value="1"/>
</dbReference>
<dbReference type="PATRIC" id="fig|765698.3.peg.6025"/>
<feature type="domain" description="IrrE N-terminal-like" evidence="3">
    <location>
        <begin position="46"/>
        <end position="178"/>
    </location>
</feature>
<dbReference type="Proteomes" id="UP000007471">
    <property type="component" value="Chromosome"/>
</dbReference>
<sequence length="341" mass="38518">MARAPTRDAVLKGMRAALRLQRDLGLDQGAARGHRVDVFGSIYRQNVPLLFRKLEPLLGAYLREGGNPGIILTTRRPLGQQRFTAAHELGHHVLNHDPHADDDSILRRSPDHARDYINLPPAEQEADAFASYFLVPDWLITALMQRHHWTPQHLQKADVVYQLALRVGASYRATLYALVRNRVIGAGIRTQLVKAQPATIKRALVPDYPIGSTQNIDVWHLTERDEGTVIEAGRDDLFVVKLREDSNAGYVWNFDELEMAGFAILKDGREQVTEGVVGAPAIRHVLARASDATVHGVYTLWERRQWAPDDNPKRWSFDYRPVYSHDAGLFRPSFRHAGVAR</sequence>
<evidence type="ECO:0000313" key="5">
    <source>
        <dbReference type="Proteomes" id="UP000007471"/>
    </source>
</evidence>
<dbReference type="KEGG" id="mci:Mesci_5490"/>
<evidence type="ECO:0000256" key="2">
    <source>
        <dbReference type="ARBA" id="ARBA00022704"/>
    </source>
</evidence>
<keyword evidence="2" id="KW-0789">Thiol protease inhibitor</keyword>
<protein>
    <recommendedName>
        <fullName evidence="3">IrrE N-terminal-like domain-containing protein</fullName>
    </recommendedName>
</protein>
<dbReference type="PANTHER" id="PTHR43236:SF1">
    <property type="entry name" value="BLL7220 PROTEIN"/>
    <property type="match status" value="1"/>
</dbReference>
<evidence type="ECO:0000259" key="3">
    <source>
        <dbReference type="Pfam" id="PF06114"/>
    </source>
</evidence>
<dbReference type="STRING" id="765698.Mesci_5490"/>
<gene>
    <name evidence="4" type="ordered locus">Mesci_5490</name>
</gene>
<dbReference type="HOGENOM" id="CLU_071299_0_0_5"/>
<reference evidence="5" key="1">
    <citation type="submission" date="2011-01" db="EMBL/GenBank/DDBJ databases">
        <title>Complete sequence of chromosome of Mesorhizobium ciceri bv. biserrulae WSM1271.</title>
        <authorList>
            <person name="Lucas S."/>
            <person name="Copeland A."/>
            <person name="Lapidus A."/>
            <person name="Cheng J.-F."/>
            <person name="Goodwin L."/>
            <person name="Pitluck S."/>
            <person name="Teshima H."/>
            <person name="Detter J.C."/>
            <person name="Han C."/>
            <person name="Tapia R."/>
            <person name="Land M."/>
            <person name="Hauser L."/>
            <person name="Kyrpides N."/>
            <person name="Ivanova N."/>
            <person name="Nandasena K."/>
            <person name="Reeve W.G."/>
            <person name="Howieson J.G."/>
            <person name="O'Hara G."/>
            <person name="Tiwari R.P."/>
            <person name="Woyke T."/>
        </authorList>
    </citation>
    <scope>NUCLEOTIDE SEQUENCE [LARGE SCALE GENOMIC DNA]</scope>
    <source>
        <strain evidence="5">HAMBI 2942 / LMG 23838 / WSM1271</strain>
    </source>
</reference>
<organism evidence="4 5">
    <name type="scientific">Mesorhizobium ciceri biovar biserrulae (strain HAMBI 2942 / LMG 23838 / WSM1271)</name>
    <dbReference type="NCBI Taxonomy" id="765698"/>
    <lineage>
        <taxon>Bacteria</taxon>
        <taxon>Pseudomonadati</taxon>
        <taxon>Pseudomonadota</taxon>
        <taxon>Alphaproteobacteria</taxon>
        <taxon>Hyphomicrobiales</taxon>
        <taxon>Phyllobacteriaceae</taxon>
        <taxon>Mesorhizobium</taxon>
    </lineage>
</organism>
<dbReference type="PANTHER" id="PTHR43236">
    <property type="entry name" value="ANTITOXIN HIGA1"/>
    <property type="match status" value="1"/>
</dbReference>
<dbReference type="GO" id="GO:0004869">
    <property type="term" value="F:cysteine-type endopeptidase inhibitor activity"/>
    <property type="evidence" value="ECO:0007669"/>
    <property type="project" value="UniProtKB-KW"/>
</dbReference>
<dbReference type="eggNOG" id="COG2856">
    <property type="taxonomic scope" value="Bacteria"/>
</dbReference>
<dbReference type="InterPro" id="IPR010359">
    <property type="entry name" value="IrrE_HExxH"/>
</dbReference>
<keyword evidence="1" id="KW-0646">Protease inhibitor</keyword>
<accession>E8TEH2</accession>
<dbReference type="SUPFAM" id="SSF141066">
    <property type="entry name" value="ICP-like"/>
    <property type="match status" value="1"/>
</dbReference>
<dbReference type="Gene3D" id="2.60.40.2020">
    <property type="match status" value="1"/>
</dbReference>
<evidence type="ECO:0000256" key="1">
    <source>
        <dbReference type="ARBA" id="ARBA00022690"/>
    </source>
</evidence>
<dbReference type="Gene3D" id="1.10.10.2910">
    <property type="match status" value="1"/>
</dbReference>
<dbReference type="EMBL" id="CP002447">
    <property type="protein sequence ID" value="ADV14587.1"/>
    <property type="molecule type" value="Genomic_DNA"/>
</dbReference>
<dbReference type="InterPro" id="IPR036331">
    <property type="entry name" value="Chagasin-like_sf"/>
</dbReference>
<dbReference type="OrthoDB" id="9794834at2"/>